<dbReference type="GO" id="GO:0005886">
    <property type="term" value="C:plasma membrane"/>
    <property type="evidence" value="ECO:0007669"/>
    <property type="project" value="UniProtKB-SubCell"/>
</dbReference>
<dbReference type="NCBIfam" id="NF003958">
    <property type="entry name" value="PRK05454.2-1"/>
    <property type="match status" value="1"/>
</dbReference>
<feature type="transmembrane region" description="Helical" evidence="12">
    <location>
        <begin position="554"/>
        <end position="575"/>
    </location>
</feature>
<evidence type="ECO:0000256" key="5">
    <source>
        <dbReference type="ARBA" id="ARBA00022475"/>
    </source>
</evidence>
<evidence type="ECO:0000256" key="4">
    <source>
        <dbReference type="ARBA" id="ARBA00020585"/>
    </source>
</evidence>
<dbReference type="InterPro" id="IPR001173">
    <property type="entry name" value="Glyco_trans_2-like"/>
</dbReference>
<keyword evidence="5" id="KW-1003">Cell membrane</keyword>
<dbReference type="PANTHER" id="PTHR43867">
    <property type="entry name" value="CELLULOSE SYNTHASE CATALYTIC SUBUNIT A [UDP-FORMING]"/>
    <property type="match status" value="1"/>
</dbReference>
<dbReference type="InterPro" id="IPR050321">
    <property type="entry name" value="Glycosyltr_2/OpgH_subfam"/>
</dbReference>
<keyword evidence="10 12" id="KW-1133">Transmembrane helix</keyword>
<feature type="transmembrane region" description="Helical" evidence="12">
    <location>
        <begin position="64"/>
        <end position="90"/>
    </location>
</feature>
<keyword evidence="9 12" id="KW-0812">Transmembrane</keyword>
<gene>
    <name evidence="14" type="primary">mdoH</name>
    <name evidence="14" type="ORF">PITCH_A780109</name>
</gene>
<evidence type="ECO:0000256" key="2">
    <source>
        <dbReference type="ARBA" id="ARBA00005001"/>
    </source>
</evidence>
<evidence type="ECO:0000259" key="13">
    <source>
        <dbReference type="Pfam" id="PF13632"/>
    </source>
</evidence>
<evidence type="ECO:0000256" key="10">
    <source>
        <dbReference type="ARBA" id="ARBA00022989"/>
    </source>
</evidence>
<feature type="transmembrane region" description="Helical" evidence="12">
    <location>
        <begin position="527"/>
        <end position="548"/>
    </location>
</feature>
<name>A0A445N2P4_9BACT</name>
<keyword evidence="11 12" id="KW-0472">Membrane</keyword>
<feature type="transmembrane region" description="Helical" evidence="12">
    <location>
        <begin position="473"/>
        <end position="491"/>
    </location>
</feature>
<comment type="similarity">
    <text evidence="3">Belongs to the glycosyltransferase 2 family. OpgH subfamily.</text>
</comment>
<evidence type="ECO:0000256" key="12">
    <source>
        <dbReference type="SAM" id="Phobius"/>
    </source>
</evidence>
<evidence type="ECO:0000256" key="8">
    <source>
        <dbReference type="ARBA" id="ARBA00022679"/>
    </source>
</evidence>
<dbReference type="Pfam" id="PF13632">
    <property type="entry name" value="Glyco_trans_2_3"/>
    <property type="match status" value="1"/>
</dbReference>
<keyword evidence="6" id="KW-0997">Cell inner membrane</keyword>
<dbReference type="Gene3D" id="3.90.550.10">
    <property type="entry name" value="Spore Coat Polysaccharide Biosynthesis Protein SpsA, Chain A"/>
    <property type="match status" value="1"/>
</dbReference>
<proteinExistence type="inferred from homology"/>
<dbReference type="InterPro" id="IPR029044">
    <property type="entry name" value="Nucleotide-diphossugar_trans"/>
</dbReference>
<dbReference type="SUPFAM" id="SSF53448">
    <property type="entry name" value="Nucleotide-diphospho-sugar transferases"/>
    <property type="match status" value="1"/>
</dbReference>
<evidence type="ECO:0000256" key="6">
    <source>
        <dbReference type="ARBA" id="ARBA00022519"/>
    </source>
</evidence>
<evidence type="ECO:0000256" key="3">
    <source>
        <dbReference type="ARBA" id="ARBA00009337"/>
    </source>
</evidence>
<keyword evidence="8 14" id="KW-0808">Transferase</keyword>
<feature type="transmembrane region" description="Helical" evidence="12">
    <location>
        <begin position="384"/>
        <end position="407"/>
    </location>
</feature>
<feature type="transmembrane region" description="Helical" evidence="12">
    <location>
        <begin position="31"/>
        <end position="49"/>
    </location>
</feature>
<keyword evidence="7" id="KW-0328">Glycosyltransferase</keyword>
<feature type="domain" description="Glycosyltransferase 2-like" evidence="13">
    <location>
        <begin position="214"/>
        <end position="432"/>
    </location>
</feature>
<dbReference type="PANTHER" id="PTHR43867:SF5">
    <property type="entry name" value="GLUCANS BIOSYNTHESIS GLUCOSYLTRANSFERASE H"/>
    <property type="match status" value="1"/>
</dbReference>
<comment type="subcellular location">
    <subcellularLocation>
        <location evidence="1">Cell inner membrane</location>
        <topology evidence="1">Multi-pass membrane protein</topology>
    </subcellularLocation>
</comment>
<reference evidence="14" key="1">
    <citation type="submission" date="2018-01" db="EMBL/GenBank/DDBJ databases">
        <authorList>
            <person name="Regsiter A."/>
            <person name="William W."/>
        </authorList>
    </citation>
    <scope>NUCLEOTIDE SEQUENCE</scope>
    <source>
        <strain evidence="14">TRIP AH-1</strain>
    </source>
</reference>
<comment type="pathway">
    <text evidence="2">Glycan metabolism; osmoregulated periplasmic glucan (OPG) biosynthesis.</text>
</comment>
<evidence type="ECO:0000256" key="7">
    <source>
        <dbReference type="ARBA" id="ARBA00022676"/>
    </source>
</evidence>
<sequence length="708" mass="81521">MPESSNKTSEIPAKKKDPLRNWERHAKLRRFVLVAILLSSTYAGGYYIADILPGRGNTTLESAIVAVFAILFAWISIGFWEAMAGLFNLVRPFDRFNITRAGPLKVSLDGTEGRTAILMPICNEDVDRVFAGLAATYQSLEGTGQVEQFDFFVLSDSSDPDRWVEEEIAWAETCRSLNSHNHLFYRHRRVNLKRKSGNIADFCRRWGRSYKYMIVMDADSLISGETLVRMVCLMSQHPKTGIIQTVPHPVNRETLVARLQQFSSRLYGPMFNAGLHFMQLGDSHFWGHNAIIRVEPFMEHCGLPELPGKPPRGGYIMSHDFVEAAFMRRGGWEVWFAYELEGSYEEIPPTLLDELKREQRWCSGNIQHIRLLFMRGLFLAHRALFLQGVLSYVASPLWVSFLCLSTAEAITEVFRSPVYFPEGYALFPQWPTWYTQWAHALLYATSIILFTPKLLSMLLVVFRKGHGKSFGGLLRLFFSMIFEVLFAVLFAPVRMLFHTKFVLFSLFGRTVEWIPQKRLDHETGWFDALRFHGFGTFLGLLWGFMLFFYNEAFFWWNIPIIMPLILSVPLSVLTSRGSVGRFFRKLGLFLIPEELETPPVLKLLQKHLEKISESLSRTNLTSKGGFVLAVVDPLINALHRSFLPKERKLLPEIRERRNRLVEKALSNGPQGLNPKEKREILSDPFSMRRLHVQVWETSDKKLSEMWGL</sequence>
<dbReference type="EMBL" id="OJIN01000223">
    <property type="protein sequence ID" value="SPD75979.1"/>
    <property type="molecule type" value="Genomic_DNA"/>
</dbReference>
<dbReference type="AlphaFoldDB" id="A0A445N2P4"/>
<accession>A0A445N2P4</accession>
<dbReference type="NCBIfam" id="NF003962">
    <property type="entry name" value="PRK05454.2-5"/>
    <property type="match status" value="1"/>
</dbReference>
<evidence type="ECO:0000256" key="11">
    <source>
        <dbReference type="ARBA" id="ARBA00023136"/>
    </source>
</evidence>
<feature type="transmembrane region" description="Helical" evidence="12">
    <location>
        <begin position="440"/>
        <end position="461"/>
    </location>
</feature>
<protein>
    <recommendedName>
        <fullName evidence="4">Glucans biosynthesis glucosyltransferase H</fullName>
    </recommendedName>
</protein>
<dbReference type="GO" id="GO:0016758">
    <property type="term" value="F:hexosyltransferase activity"/>
    <property type="evidence" value="ECO:0007669"/>
    <property type="project" value="TreeGrafter"/>
</dbReference>
<evidence type="ECO:0000313" key="14">
    <source>
        <dbReference type="EMBL" id="SPD75979.1"/>
    </source>
</evidence>
<evidence type="ECO:0000256" key="1">
    <source>
        <dbReference type="ARBA" id="ARBA00004429"/>
    </source>
</evidence>
<dbReference type="CDD" id="cd04191">
    <property type="entry name" value="Glucan_BSP_MdoH"/>
    <property type="match status" value="1"/>
</dbReference>
<organism evidence="14">
    <name type="scientific">uncultured Desulfobacterium sp</name>
    <dbReference type="NCBI Taxonomy" id="201089"/>
    <lineage>
        <taxon>Bacteria</taxon>
        <taxon>Pseudomonadati</taxon>
        <taxon>Thermodesulfobacteriota</taxon>
        <taxon>Desulfobacteria</taxon>
        <taxon>Desulfobacterales</taxon>
        <taxon>Desulfobacteriaceae</taxon>
        <taxon>Desulfobacterium</taxon>
        <taxon>environmental samples</taxon>
    </lineage>
</organism>
<evidence type="ECO:0000256" key="9">
    <source>
        <dbReference type="ARBA" id="ARBA00022692"/>
    </source>
</evidence>